<keyword evidence="8" id="KW-1133">Transmembrane helix</keyword>
<keyword evidence="8" id="KW-0812">Transmembrane</keyword>
<name>A0ABY9WFT9_9BACI</name>
<dbReference type="Pfam" id="PF07730">
    <property type="entry name" value="HisKA_3"/>
    <property type="match status" value="1"/>
</dbReference>
<feature type="transmembrane region" description="Helical" evidence="8">
    <location>
        <begin position="155"/>
        <end position="171"/>
    </location>
</feature>
<evidence type="ECO:0000256" key="2">
    <source>
        <dbReference type="ARBA" id="ARBA00012438"/>
    </source>
</evidence>
<evidence type="ECO:0000259" key="10">
    <source>
        <dbReference type="PROSITE" id="PS50109"/>
    </source>
</evidence>
<evidence type="ECO:0000256" key="6">
    <source>
        <dbReference type="ARBA" id="ARBA00022840"/>
    </source>
</evidence>
<feature type="domain" description="PDZ" evidence="9">
    <location>
        <begin position="25"/>
        <end position="81"/>
    </location>
</feature>
<feature type="transmembrane region" description="Helical" evidence="8">
    <location>
        <begin position="183"/>
        <end position="204"/>
    </location>
</feature>
<dbReference type="Gene3D" id="1.20.5.1930">
    <property type="match status" value="1"/>
</dbReference>
<keyword evidence="12" id="KW-1185">Reference proteome</keyword>
<dbReference type="Gene3D" id="3.30.565.10">
    <property type="entry name" value="Histidine kinase-like ATPase, C-terminal domain"/>
    <property type="match status" value="1"/>
</dbReference>
<feature type="transmembrane region" description="Helical" evidence="8">
    <location>
        <begin position="374"/>
        <end position="393"/>
    </location>
</feature>
<dbReference type="InterPro" id="IPR050482">
    <property type="entry name" value="Sensor_HK_TwoCompSys"/>
</dbReference>
<dbReference type="Proteomes" id="UP001303701">
    <property type="component" value="Chromosome"/>
</dbReference>
<protein>
    <recommendedName>
        <fullName evidence="2">histidine kinase</fullName>
        <ecNumber evidence="2">2.7.13.3</ecNumber>
    </recommendedName>
</protein>
<evidence type="ECO:0000256" key="3">
    <source>
        <dbReference type="ARBA" id="ARBA00022679"/>
    </source>
</evidence>
<feature type="domain" description="Histidine kinase" evidence="10">
    <location>
        <begin position="586"/>
        <end position="775"/>
    </location>
</feature>
<dbReference type="GO" id="GO:0016301">
    <property type="term" value="F:kinase activity"/>
    <property type="evidence" value="ECO:0007669"/>
    <property type="project" value="UniProtKB-KW"/>
</dbReference>
<sequence length="775" mass="90190">MVFNKVKIVDYGYKLAVFISSLFFIVYIFQINLSYPYLGTNIEKTSKGQYYIRNIDPKAWADRAGLKIGDQVLELNGVPTEKFFRESSFFVYQEVKNLTIKRADGSIFKINVEETSLDFQTFFMMIIPIILFLLSMYCSFFVYRSSKKLKILSPYLLKFFLLCVSLAYLFATSSARGDIFSQYMVVLFFTLTPVIYLHFLYHYFYEHGQELFNKKVIIFGYFLVIVNFLIEYINKQPIDLDINYNSKVLNLITFLFLLLISFIVKVKGMRKLKLSEISFTIRNLIITNVLAFAPFVLLYVIPYIILKDALFSPVFLSSFMLLIPFALVYQFLSSKIYDIEFILGRVKYYALLSILPTIFLVAFIILLKEHNPKIYPIQLSIIIYILMICVFYFKEIVDFRFRFKRFSEKYNYQDSILKYTSRIRKAGSLKQMMAELKSTILEVLKVSRAYCLVVHESGRIEMVDDDGDGGLLEIAPYEKDILNAVTEIGKIVEFDKGFVLTVGETNRRKYVIICLSVIKTPKLTRDEISWLNSLAFYTNVTVENFLKIEELMERLEKAEEGNSNPAWLKKLLFAIEEKQRSNLAKDLHDSVLQDLISLKRQCELVLEESGQYPAATIEKIQSMNQNILDIIHMTRETCQELRPQILYDLGLVKAVSKLVAQYEEQCNFQIRFNTGNFNKQLDINMQLNLYRIIQELLSNARKHSNAKQILIMLVNIREKIVLHYEDDGVGIDEELLYAKTESMGLSGIRERVKALDGEMKIETSPGNGFRVLIEI</sequence>
<dbReference type="Gene3D" id="2.30.42.10">
    <property type="match status" value="1"/>
</dbReference>
<dbReference type="InterPro" id="IPR005467">
    <property type="entry name" value="His_kinase_dom"/>
</dbReference>
<keyword evidence="6" id="KW-0067">ATP-binding</keyword>
<dbReference type="PANTHER" id="PTHR24421:SF60">
    <property type="entry name" value="SENSOR HISTIDINE KINASE COMP"/>
    <property type="match status" value="1"/>
</dbReference>
<feature type="transmembrane region" description="Helical" evidence="8">
    <location>
        <begin position="348"/>
        <end position="368"/>
    </location>
</feature>
<dbReference type="RefSeq" id="WP_311066994.1">
    <property type="nucleotide sequence ID" value="NZ_CP134501.1"/>
</dbReference>
<dbReference type="InterPro" id="IPR036034">
    <property type="entry name" value="PDZ_sf"/>
</dbReference>
<dbReference type="CDD" id="cd16917">
    <property type="entry name" value="HATPase_UhpB-NarQ-NarX-like"/>
    <property type="match status" value="1"/>
</dbReference>
<dbReference type="GeneID" id="301125207"/>
<dbReference type="Pfam" id="PF00595">
    <property type="entry name" value="PDZ"/>
    <property type="match status" value="1"/>
</dbReference>
<dbReference type="SMART" id="SM00387">
    <property type="entry name" value="HATPase_c"/>
    <property type="match status" value="1"/>
</dbReference>
<dbReference type="SUPFAM" id="SSF55874">
    <property type="entry name" value="ATPase domain of HSP90 chaperone/DNA topoisomerase II/histidine kinase"/>
    <property type="match status" value="1"/>
</dbReference>
<dbReference type="EMBL" id="CP134501">
    <property type="protein sequence ID" value="WNF33951.1"/>
    <property type="molecule type" value="Genomic_DNA"/>
</dbReference>
<keyword evidence="5 11" id="KW-0418">Kinase</keyword>
<feature type="transmembrane region" description="Helical" evidence="8">
    <location>
        <begin position="216"/>
        <end position="233"/>
    </location>
</feature>
<keyword evidence="4" id="KW-0547">Nucleotide-binding</keyword>
<keyword evidence="8" id="KW-0472">Membrane</keyword>
<evidence type="ECO:0000256" key="1">
    <source>
        <dbReference type="ARBA" id="ARBA00000085"/>
    </source>
</evidence>
<evidence type="ECO:0000313" key="12">
    <source>
        <dbReference type="Proteomes" id="UP001303701"/>
    </source>
</evidence>
<dbReference type="EC" id="2.7.13.3" evidence="2"/>
<dbReference type="InterPro" id="IPR036890">
    <property type="entry name" value="HATPase_C_sf"/>
</dbReference>
<dbReference type="InterPro" id="IPR001478">
    <property type="entry name" value="PDZ"/>
</dbReference>
<feature type="transmembrane region" description="Helical" evidence="8">
    <location>
        <begin position="248"/>
        <end position="264"/>
    </location>
</feature>
<evidence type="ECO:0000313" key="11">
    <source>
        <dbReference type="EMBL" id="WNF33951.1"/>
    </source>
</evidence>
<dbReference type="PROSITE" id="PS50109">
    <property type="entry name" value="HIS_KIN"/>
    <property type="match status" value="1"/>
</dbReference>
<dbReference type="InterPro" id="IPR003594">
    <property type="entry name" value="HATPase_dom"/>
</dbReference>
<reference evidence="11 12" key="1">
    <citation type="submission" date="2023-09" db="EMBL/GenBank/DDBJ databases">
        <title>Different Types of Thermotolerant Ring-Cleaving Dioxygenases derived from Aeribacillus composti HB-1 applied for multiple aromatic hydrocarbons removal.</title>
        <authorList>
            <person name="Cao L."/>
            <person name="Li M."/>
            <person name="Ma T."/>
        </authorList>
    </citation>
    <scope>NUCLEOTIDE SEQUENCE [LARGE SCALE GENOMIC DNA]</scope>
    <source>
        <strain evidence="11 12">HB-1</strain>
    </source>
</reference>
<feature type="transmembrane region" description="Helical" evidence="8">
    <location>
        <begin position="12"/>
        <end position="31"/>
    </location>
</feature>
<evidence type="ECO:0000256" key="7">
    <source>
        <dbReference type="ARBA" id="ARBA00023012"/>
    </source>
</evidence>
<dbReference type="InterPro" id="IPR011712">
    <property type="entry name" value="Sig_transdc_His_kin_sub3_dim/P"/>
</dbReference>
<comment type="catalytic activity">
    <reaction evidence="1">
        <text>ATP + protein L-histidine = ADP + protein N-phospho-L-histidine.</text>
        <dbReference type="EC" id="2.7.13.3"/>
    </reaction>
</comment>
<dbReference type="PROSITE" id="PS50106">
    <property type="entry name" value="PDZ"/>
    <property type="match status" value="1"/>
</dbReference>
<gene>
    <name evidence="11" type="ORF">RI196_04495</name>
</gene>
<evidence type="ECO:0000256" key="8">
    <source>
        <dbReference type="SAM" id="Phobius"/>
    </source>
</evidence>
<evidence type="ECO:0000256" key="4">
    <source>
        <dbReference type="ARBA" id="ARBA00022741"/>
    </source>
</evidence>
<proteinExistence type="predicted"/>
<evidence type="ECO:0000259" key="9">
    <source>
        <dbReference type="PROSITE" id="PS50106"/>
    </source>
</evidence>
<dbReference type="Pfam" id="PF02518">
    <property type="entry name" value="HATPase_c"/>
    <property type="match status" value="1"/>
</dbReference>
<organism evidence="11 12">
    <name type="scientific">Aeribacillus composti</name>
    <dbReference type="NCBI Taxonomy" id="1868734"/>
    <lineage>
        <taxon>Bacteria</taxon>
        <taxon>Bacillati</taxon>
        <taxon>Bacillota</taxon>
        <taxon>Bacilli</taxon>
        <taxon>Bacillales</taxon>
        <taxon>Bacillaceae</taxon>
        <taxon>Aeribacillus</taxon>
    </lineage>
</organism>
<dbReference type="SUPFAM" id="SSF55781">
    <property type="entry name" value="GAF domain-like"/>
    <property type="match status" value="1"/>
</dbReference>
<keyword evidence="7" id="KW-0902">Two-component regulatory system</keyword>
<dbReference type="PANTHER" id="PTHR24421">
    <property type="entry name" value="NITRATE/NITRITE SENSOR PROTEIN NARX-RELATED"/>
    <property type="match status" value="1"/>
</dbReference>
<keyword evidence="3" id="KW-0808">Transferase</keyword>
<feature type="transmembrane region" description="Helical" evidence="8">
    <location>
        <begin position="285"/>
        <end position="305"/>
    </location>
</feature>
<feature type="transmembrane region" description="Helical" evidence="8">
    <location>
        <begin position="311"/>
        <end position="332"/>
    </location>
</feature>
<feature type="transmembrane region" description="Helical" evidence="8">
    <location>
        <begin position="122"/>
        <end position="143"/>
    </location>
</feature>
<dbReference type="SUPFAM" id="SSF50156">
    <property type="entry name" value="PDZ domain-like"/>
    <property type="match status" value="1"/>
</dbReference>
<accession>A0ABY9WFT9</accession>
<evidence type="ECO:0000256" key="5">
    <source>
        <dbReference type="ARBA" id="ARBA00022777"/>
    </source>
</evidence>